<name>A0ABU0ZBG5_9ACTN</name>
<protein>
    <submittedName>
        <fullName evidence="3">Amidohydrolase family protein</fullName>
    </submittedName>
</protein>
<dbReference type="PANTHER" id="PTHR21240:SF28">
    <property type="entry name" value="ISO-OROTATE DECARBOXYLASE (EUROFUNG)"/>
    <property type="match status" value="1"/>
</dbReference>
<dbReference type="EMBL" id="JAVHUY010000005">
    <property type="protein sequence ID" value="MDQ7904328.1"/>
    <property type="molecule type" value="Genomic_DNA"/>
</dbReference>
<dbReference type="CDD" id="cd01292">
    <property type="entry name" value="metallo-dependent_hydrolases"/>
    <property type="match status" value="1"/>
</dbReference>
<reference evidence="3 4" key="1">
    <citation type="submission" date="2023-08" db="EMBL/GenBank/DDBJ databases">
        <title>Phytohabitans sansha sp. nov., isolated from marine sediment.</title>
        <authorList>
            <person name="Zhao Y."/>
            <person name="Yi K."/>
        </authorList>
    </citation>
    <scope>NUCLEOTIDE SEQUENCE [LARGE SCALE GENOMIC DNA]</scope>
    <source>
        <strain evidence="3 4">ZYX-F-186</strain>
    </source>
</reference>
<evidence type="ECO:0000259" key="2">
    <source>
        <dbReference type="Pfam" id="PF04909"/>
    </source>
</evidence>
<organism evidence="3 4">
    <name type="scientific">Phytohabitans maris</name>
    <dbReference type="NCBI Taxonomy" id="3071409"/>
    <lineage>
        <taxon>Bacteria</taxon>
        <taxon>Bacillati</taxon>
        <taxon>Actinomycetota</taxon>
        <taxon>Actinomycetes</taxon>
        <taxon>Micromonosporales</taxon>
        <taxon>Micromonosporaceae</taxon>
    </lineage>
</organism>
<dbReference type="InterPro" id="IPR032465">
    <property type="entry name" value="ACMSD"/>
</dbReference>
<dbReference type="Pfam" id="PF04909">
    <property type="entry name" value="Amidohydro_2"/>
    <property type="match status" value="1"/>
</dbReference>
<keyword evidence="1" id="KW-0456">Lyase</keyword>
<keyword evidence="4" id="KW-1185">Reference proteome</keyword>
<dbReference type="PANTHER" id="PTHR21240">
    <property type="entry name" value="2-AMINO-3-CARBOXYLMUCONATE-6-SEMIALDEHYDE DECARBOXYLASE"/>
    <property type="match status" value="1"/>
</dbReference>
<dbReference type="SUPFAM" id="SSF51556">
    <property type="entry name" value="Metallo-dependent hydrolases"/>
    <property type="match status" value="1"/>
</dbReference>
<dbReference type="RefSeq" id="WP_308711648.1">
    <property type="nucleotide sequence ID" value="NZ_JAVHUY010000005.1"/>
</dbReference>
<evidence type="ECO:0000313" key="3">
    <source>
        <dbReference type="EMBL" id="MDQ7904328.1"/>
    </source>
</evidence>
<gene>
    <name evidence="3" type="ORF">RB614_07305</name>
</gene>
<dbReference type="Gene3D" id="3.20.20.140">
    <property type="entry name" value="Metal-dependent hydrolases"/>
    <property type="match status" value="1"/>
</dbReference>
<evidence type="ECO:0000313" key="4">
    <source>
        <dbReference type="Proteomes" id="UP001230908"/>
    </source>
</evidence>
<accession>A0ABU0ZBG5</accession>
<sequence length="279" mass="30593">MPGLADVHVHFLPPRMLRRVWAHFDEAGPLVGVEWPIRYRWPDPERVAHLEKLGVRAFTALAYAHKPGMAADLNDWTLAFARATRGCLPSATFYPEPGVTQYVTAALDAGARVFKVHLQVGGFDPLDAALTPVWGLLAEAGVPVVVHAGHAPVAAEHTGPAPFTALLARHPRLPAIVAHMGAPDYAEFLELAESYERVALDTTMAFTPFFDQFVPFPAALRPRLRELGLAGKVLLGSDFPNIPYEYADQLDGLARLDLGDDWLRAVCWENFTGRFADAV</sequence>
<dbReference type="InterPro" id="IPR032466">
    <property type="entry name" value="Metal_Hydrolase"/>
</dbReference>
<feature type="domain" description="Amidohydrolase-related" evidence="2">
    <location>
        <begin position="6"/>
        <end position="270"/>
    </location>
</feature>
<evidence type="ECO:0000256" key="1">
    <source>
        <dbReference type="ARBA" id="ARBA00023239"/>
    </source>
</evidence>
<proteinExistence type="predicted"/>
<dbReference type="InterPro" id="IPR006680">
    <property type="entry name" value="Amidohydro-rel"/>
</dbReference>
<dbReference type="Proteomes" id="UP001230908">
    <property type="component" value="Unassembled WGS sequence"/>
</dbReference>
<comment type="caution">
    <text evidence="3">The sequence shown here is derived from an EMBL/GenBank/DDBJ whole genome shotgun (WGS) entry which is preliminary data.</text>
</comment>